<accession>A0ABM4GM91</accession>
<gene>
    <name evidence="2" type="primary">LOC138929060</name>
</gene>
<reference evidence="2" key="1">
    <citation type="submission" date="2025-08" db="UniProtKB">
        <authorList>
            <consortium name="RefSeq"/>
        </authorList>
    </citation>
    <scope>IDENTIFICATION</scope>
    <source>
        <strain evidence="2">14028-0561.14</strain>
        <tissue evidence="2">Whole fly</tissue>
    </source>
</reference>
<organism evidence="1 2">
    <name type="scientific">Drosophila kikkawai</name>
    <name type="common">Fruit fly</name>
    <dbReference type="NCBI Taxonomy" id="30033"/>
    <lineage>
        <taxon>Eukaryota</taxon>
        <taxon>Metazoa</taxon>
        <taxon>Ecdysozoa</taxon>
        <taxon>Arthropoda</taxon>
        <taxon>Hexapoda</taxon>
        <taxon>Insecta</taxon>
        <taxon>Pterygota</taxon>
        <taxon>Neoptera</taxon>
        <taxon>Endopterygota</taxon>
        <taxon>Diptera</taxon>
        <taxon>Brachycera</taxon>
        <taxon>Muscomorpha</taxon>
        <taxon>Ephydroidea</taxon>
        <taxon>Drosophilidae</taxon>
        <taxon>Drosophila</taxon>
        <taxon>Sophophora</taxon>
    </lineage>
</organism>
<proteinExistence type="predicted"/>
<dbReference type="RefSeq" id="XP_070143846.1">
    <property type="nucleotide sequence ID" value="XM_070287745.1"/>
</dbReference>
<keyword evidence="1" id="KW-1185">Reference proteome</keyword>
<evidence type="ECO:0000313" key="2">
    <source>
        <dbReference type="RefSeq" id="XP_070143846.1"/>
    </source>
</evidence>
<evidence type="ECO:0000313" key="1">
    <source>
        <dbReference type="Proteomes" id="UP001652661"/>
    </source>
</evidence>
<protein>
    <submittedName>
        <fullName evidence="2">Uncharacterized protein isoform X1</fullName>
    </submittedName>
</protein>
<dbReference type="Proteomes" id="UP001652661">
    <property type="component" value="Chromosome 4"/>
</dbReference>
<sequence>MAPLHRGFPSWASSSRSRIAQPTVSRTIRAFWGNRVGLSTAEAEHFPQLLLTIPEAVVQRSAVPTSRSEWIPWPLPDFLDLRRVLLLIWFRSSHLADPVSLSCRIARHWRKWCAAPASKTALDLDGLLPQLINGEQLHRVNKTRDSLSQTLLHHFHQVPLWHWLFQARSKGLHGVQVIVYALSWLLLPLQKEVHPLVLRLMALEPVKQRSTQLAPMVQSMLLDMDPIPLQRPSR</sequence>
<name>A0ABM4GM91_DROKI</name>
<dbReference type="GeneID" id="138929060"/>